<gene>
    <name evidence="9" type="ORF">LX76_01399</name>
</gene>
<dbReference type="EMBL" id="QKZS01000003">
    <property type="protein sequence ID" value="PZX56370.1"/>
    <property type="molecule type" value="Genomic_DNA"/>
</dbReference>
<evidence type="ECO:0000256" key="2">
    <source>
        <dbReference type="ARBA" id="ARBA00022448"/>
    </source>
</evidence>
<evidence type="ECO:0000256" key="8">
    <source>
        <dbReference type="PROSITE-ProRule" id="PRU10144"/>
    </source>
</evidence>
<evidence type="ECO:0000256" key="5">
    <source>
        <dbReference type="ARBA" id="ARBA00023136"/>
    </source>
</evidence>
<evidence type="ECO:0000256" key="6">
    <source>
        <dbReference type="ARBA" id="ARBA00023237"/>
    </source>
</evidence>
<keyword evidence="5 7" id="KW-0472">Membrane</keyword>
<dbReference type="PROSITE" id="PS01156">
    <property type="entry name" value="TONB_DEPENDENT_REC_2"/>
    <property type="match status" value="1"/>
</dbReference>
<keyword evidence="3 7" id="KW-1134">Transmembrane beta strand</keyword>
<keyword evidence="2 7" id="KW-0813">Transport</keyword>
<dbReference type="InterPro" id="IPR039426">
    <property type="entry name" value="TonB-dep_rcpt-like"/>
</dbReference>
<organism evidence="9 10">
    <name type="scientific">Cereibacter changlensis</name>
    <dbReference type="NCBI Taxonomy" id="402884"/>
    <lineage>
        <taxon>Bacteria</taxon>
        <taxon>Pseudomonadati</taxon>
        <taxon>Pseudomonadota</taxon>
        <taxon>Alphaproteobacteria</taxon>
        <taxon>Rhodobacterales</taxon>
        <taxon>Paracoccaceae</taxon>
        <taxon>Cereibacter</taxon>
    </lineage>
</organism>
<keyword evidence="9" id="KW-0675">Receptor</keyword>
<dbReference type="Gene3D" id="2.40.170.20">
    <property type="entry name" value="TonB-dependent receptor, beta-barrel domain"/>
    <property type="match status" value="1"/>
</dbReference>
<accession>A0A2W7RDD7</accession>
<evidence type="ECO:0000256" key="7">
    <source>
        <dbReference type="PROSITE-ProRule" id="PRU01360"/>
    </source>
</evidence>
<dbReference type="PROSITE" id="PS52016">
    <property type="entry name" value="TONB_DEPENDENT_REC_3"/>
    <property type="match status" value="1"/>
</dbReference>
<sequence length="54" mass="5872">MLNLGVRNLFDKRYFEASAASYSQTASSSVAAQNPIELQTGAGRVFTASLDLRF</sequence>
<evidence type="ECO:0000313" key="10">
    <source>
        <dbReference type="Proteomes" id="UP000249538"/>
    </source>
</evidence>
<comment type="similarity">
    <text evidence="7">Belongs to the TonB-dependent receptor family.</text>
</comment>
<keyword evidence="4 7" id="KW-0812">Transmembrane</keyword>
<dbReference type="InterPro" id="IPR010917">
    <property type="entry name" value="TonB_rcpt_CS"/>
</dbReference>
<dbReference type="GO" id="GO:0009279">
    <property type="term" value="C:cell outer membrane"/>
    <property type="evidence" value="ECO:0007669"/>
    <property type="project" value="UniProtKB-SubCell"/>
</dbReference>
<dbReference type="AlphaFoldDB" id="A0A2W7RDD7"/>
<name>A0A2W7RDD7_9RHOB</name>
<comment type="subcellular location">
    <subcellularLocation>
        <location evidence="1 7">Cell outer membrane</location>
        <topology evidence="1 7">Multi-pass membrane protein</topology>
    </subcellularLocation>
</comment>
<keyword evidence="6 7" id="KW-0998">Cell outer membrane</keyword>
<dbReference type="InterPro" id="IPR036942">
    <property type="entry name" value="Beta-barrel_TonB_sf"/>
</dbReference>
<evidence type="ECO:0000256" key="4">
    <source>
        <dbReference type="ARBA" id="ARBA00022692"/>
    </source>
</evidence>
<feature type="short sequence motif" description="TonB C-terminal box" evidence="8">
    <location>
        <begin position="37"/>
        <end position="54"/>
    </location>
</feature>
<reference evidence="9 10" key="1">
    <citation type="submission" date="2018-06" db="EMBL/GenBank/DDBJ databases">
        <title>Genomic Encyclopedia of Archaeal and Bacterial Type Strains, Phase II (KMG-II): from individual species to whole genera.</title>
        <authorList>
            <person name="Goeker M."/>
        </authorList>
    </citation>
    <scope>NUCLEOTIDE SEQUENCE [LARGE SCALE GENOMIC DNA]</scope>
    <source>
        <strain evidence="9 10">DSM 18774</strain>
    </source>
</reference>
<dbReference type="RefSeq" id="WP_170139591.1">
    <property type="nucleotide sequence ID" value="NZ_QKZS01000003.1"/>
</dbReference>
<protein>
    <submittedName>
        <fullName evidence="9">Hemoglobin/transferrin/lactoferrin receptor protein</fullName>
    </submittedName>
</protein>
<comment type="caution">
    <text evidence="9">The sequence shown here is derived from an EMBL/GenBank/DDBJ whole genome shotgun (WGS) entry which is preliminary data.</text>
</comment>
<proteinExistence type="inferred from homology"/>
<evidence type="ECO:0000313" key="9">
    <source>
        <dbReference type="EMBL" id="PZX56370.1"/>
    </source>
</evidence>
<dbReference type="SUPFAM" id="SSF56935">
    <property type="entry name" value="Porins"/>
    <property type="match status" value="1"/>
</dbReference>
<evidence type="ECO:0000256" key="1">
    <source>
        <dbReference type="ARBA" id="ARBA00004571"/>
    </source>
</evidence>
<evidence type="ECO:0000256" key="3">
    <source>
        <dbReference type="ARBA" id="ARBA00022452"/>
    </source>
</evidence>
<dbReference type="Proteomes" id="UP000249538">
    <property type="component" value="Unassembled WGS sequence"/>
</dbReference>